<dbReference type="Gene3D" id="1.10.510.10">
    <property type="entry name" value="Transferase(Phosphotransferase) domain 1"/>
    <property type="match status" value="1"/>
</dbReference>
<dbReference type="Pfam" id="PF11066">
    <property type="entry name" value="DUF2867"/>
    <property type="match status" value="1"/>
</dbReference>
<evidence type="ECO:0000256" key="8">
    <source>
        <dbReference type="ARBA" id="ARBA00040243"/>
    </source>
</evidence>
<dbReference type="PANTHER" id="PTHR42808">
    <property type="entry name" value="HYDROXYSTEROID DEHYDROGENASE-LIKE PROTEIN 2"/>
    <property type="match status" value="1"/>
</dbReference>
<dbReference type="Pfam" id="PF00106">
    <property type="entry name" value="adh_short"/>
    <property type="match status" value="1"/>
</dbReference>
<dbReference type="SUPFAM" id="SSF51735">
    <property type="entry name" value="NAD(P)-binding Rossmann-fold domains"/>
    <property type="match status" value="1"/>
</dbReference>
<proteinExistence type="inferred from homology"/>
<evidence type="ECO:0000256" key="3">
    <source>
        <dbReference type="ARBA" id="ARBA00006484"/>
    </source>
</evidence>
<accession>A0AA38XUJ4</accession>
<evidence type="ECO:0000313" key="9">
    <source>
        <dbReference type="EMBL" id="KAJ9621782.1"/>
    </source>
</evidence>
<name>A0AA38XUJ4_9EURO</name>
<evidence type="ECO:0000256" key="5">
    <source>
        <dbReference type="ARBA" id="ARBA00023002"/>
    </source>
</evidence>
<dbReference type="PRINTS" id="PR00081">
    <property type="entry name" value="GDHRDH"/>
</dbReference>
<evidence type="ECO:0000256" key="6">
    <source>
        <dbReference type="ARBA" id="ARBA00023128"/>
    </source>
</evidence>
<comment type="subcellular location">
    <subcellularLocation>
        <location evidence="1">Mitochondrion</location>
    </subcellularLocation>
    <subcellularLocation>
        <location evidence="2">Peroxisome</location>
    </subcellularLocation>
</comment>
<keyword evidence="4" id="KW-0521">NADP</keyword>
<dbReference type="FunFam" id="3.40.50.720:FF:000301">
    <property type="entry name" value="Hydroxysteroid dehydrogenase like 2"/>
    <property type="match status" value="1"/>
</dbReference>
<evidence type="ECO:0000256" key="1">
    <source>
        <dbReference type="ARBA" id="ARBA00004173"/>
    </source>
</evidence>
<keyword evidence="6" id="KW-0496">Mitochondrion</keyword>
<dbReference type="InterPro" id="IPR036291">
    <property type="entry name" value="NAD(P)-bd_dom_sf"/>
</dbReference>
<dbReference type="GO" id="GO:0005777">
    <property type="term" value="C:peroxisome"/>
    <property type="evidence" value="ECO:0007669"/>
    <property type="project" value="UniProtKB-SubCell"/>
</dbReference>
<keyword evidence="5" id="KW-0560">Oxidoreductase</keyword>
<evidence type="ECO:0000256" key="7">
    <source>
        <dbReference type="ARBA" id="ARBA00023140"/>
    </source>
</evidence>
<reference evidence="9" key="1">
    <citation type="submission" date="2022-10" db="EMBL/GenBank/DDBJ databases">
        <title>Culturing micro-colonial fungi from biological soil crusts in the Mojave desert and describing Neophaeococcomyces mojavensis, and introducing the new genera and species Taxawa tesnikishii.</title>
        <authorList>
            <person name="Kurbessoian T."/>
            <person name="Stajich J.E."/>
        </authorList>
    </citation>
    <scope>NUCLEOTIDE SEQUENCE</scope>
    <source>
        <strain evidence="9">TK_35</strain>
    </source>
</reference>
<evidence type="ECO:0000256" key="4">
    <source>
        <dbReference type="ARBA" id="ARBA00022857"/>
    </source>
</evidence>
<dbReference type="PANTHER" id="PTHR42808:SF3">
    <property type="entry name" value="HYDROXYSTEROID DEHYDROGENASE-LIKE PROTEIN 2"/>
    <property type="match status" value="1"/>
</dbReference>
<keyword evidence="7" id="KW-0576">Peroxisome</keyword>
<sequence>MPVPHDAPTHALKADSFGRILLVQGPEGPFVRRDLGATPLWLRLPAWWLARREARALKHIHGMADVPQLLDWNGRHLDRSFMAGDAMYQRPPRGDVAWFRAARRLLQQLHRRGVAHNDLAKEANWLVTEDGRPALIDFQLAVIGAPRSRWMRLLAREDLRHLLKHKRMYCRESLTPVEKRVLKRTSQRRAGAQAMSALLSEGSVLRSQLPGADFVHACQAAAPRNGRSALQAYRDMAAAVPGWFDGLMGLRNRGMRLLGMKDLGSLRAVQQTVDPQPGQRLGIFTLQALGEDAIVLEDDDRHLRVQLALQWHGDALEVATVVHTHNVLGRLYMLPVAPVHRWIAPHLLNKQLAHIRARMAVAQRRAVQQADATAVQRCGTRGLRRRERRGLRMRLERLLHAGIGAQRVVQLHRIHVDTLARSIDQARAFIGVGAERIFDGGHAQAIVFVPSGHVGQFATGGQLLGSGDRVRAGTAGAHRIAQAITGGCAVALAAGVEVTIPDNGLAPAQLAIAGRLVDAGGVILGRRATGFRRTALAGSEQGQAQGRQQQARTAHGMDLRLIAYAGVWNVGSLQGKTLFITGASRGIGLAIALRAARDGANVAIAAKSSVPNPKLPGTIHSAAEAVTAAGGQGLALKCDIREEDQVQAAVAAAVDTFGGIDILVNNASAIWLRGTLDTPMKRFDLMQQVNSRGSFLCAQACLPYLLQAPNPHILTLAPPPSLDPKWWGAHTGYTLAKMGMSFVTLGLAAEFGPQGVAVNALWPRTVIATDAINMIPGVDVGGCRTPQIMADAAHAVLVREAAGFHGRFLIDDEVLAEAGVTDLSGYAVDASRPLLPDLFLD</sequence>
<dbReference type="CDD" id="cd09762">
    <property type="entry name" value="HSDL2_SDR_c"/>
    <property type="match status" value="1"/>
</dbReference>
<protein>
    <recommendedName>
        <fullName evidence="8">Hydroxysteroid dehydrogenase-like protein 2</fullName>
    </recommendedName>
</protein>
<dbReference type="SUPFAM" id="SSF56112">
    <property type="entry name" value="Protein kinase-like (PK-like)"/>
    <property type="match status" value="1"/>
</dbReference>
<comment type="similarity">
    <text evidence="3">Belongs to the short-chain dehydrogenases/reductases (SDR) family.</text>
</comment>
<dbReference type="Gene3D" id="3.40.50.720">
    <property type="entry name" value="NAD(P)-binding Rossmann-like Domain"/>
    <property type="match status" value="1"/>
</dbReference>
<dbReference type="NCBIfam" id="NF006133">
    <property type="entry name" value="PRK08278.1"/>
    <property type="match status" value="1"/>
</dbReference>
<dbReference type="InterPro" id="IPR011009">
    <property type="entry name" value="Kinase-like_dom_sf"/>
</dbReference>
<gene>
    <name evidence="9" type="ORF">H2204_011820</name>
</gene>
<dbReference type="EMBL" id="JAPDRN010000113">
    <property type="protein sequence ID" value="KAJ9621782.1"/>
    <property type="molecule type" value="Genomic_DNA"/>
</dbReference>
<dbReference type="GO" id="GO:0016491">
    <property type="term" value="F:oxidoreductase activity"/>
    <property type="evidence" value="ECO:0007669"/>
    <property type="project" value="UniProtKB-KW"/>
</dbReference>
<organism evidence="9">
    <name type="scientific">Knufia peltigerae</name>
    <dbReference type="NCBI Taxonomy" id="1002370"/>
    <lineage>
        <taxon>Eukaryota</taxon>
        <taxon>Fungi</taxon>
        <taxon>Dikarya</taxon>
        <taxon>Ascomycota</taxon>
        <taxon>Pezizomycotina</taxon>
        <taxon>Eurotiomycetes</taxon>
        <taxon>Chaetothyriomycetidae</taxon>
        <taxon>Chaetothyriales</taxon>
        <taxon>Trichomeriaceae</taxon>
        <taxon>Knufia</taxon>
    </lineage>
</organism>
<comment type="caution">
    <text evidence="9">The sequence shown here is derived from an EMBL/GenBank/DDBJ whole genome shotgun (WGS) entry which is preliminary data.</text>
</comment>
<dbReference type="InterPro" id="IPR002347">
    <property type="entry name" value="SDR_fam"/>
</dbReference>
<evidence type="ECO:0000256" key="2">
    <source>
        <dbReference type="ARBA" id="ARBA00004275"/>
    </source>
</evidence>
<dbReference type="InterPro" id="IPR051935">
    <property type="entry name" value="HSDL2"/>
</dbReference>
<dbReference type="GO" id="GO:0005739">
    <property type="term" value="C:mitochondrion"/>
    <property type="evidence" value="ECO:0007669"/>
    <property type="project" value="UniProtKB-SubCell"/>
</dbReference>
<dbReference type="InterPro" id="IPR021295">
    <property type="entry name" value="DUF2867"/>
</dbReference>
<dbReference type="AlphaFoldDB" id="A0AA38XUJ4"/>